<dbReference type="SUPFAM" id="SSF53756">
    <property type="entry name" value="UDP-Glycosyltransferase/glycogen phosphorylase"/>
    <property type="match status" value="1"/>
</dbReference>
<dbReference type="GO" id="GO:0005886">
    <property type="term" value="C:plasma membrane"/>
    <property type="evidence" value="ECO:0007669"/>
    <property type="project" value="UniProtKB-SubCell"/>
</dbReference>
<keyword evidence="3" id="KW-1003">Cell membrane</keyword>
<dbReference type="PANTHER" id="PTHR37316:SF3">
    <property type="entry name" value="TEICHOIC ACID GLYCEROL-PHOSPHATE TRANSFERASE"/>
    <property type="match status" value="1"/>
</dbReference>
<comment type="caution">
    <text evidence="8">The sequence shown here is derived from an EMBL/GenBank/DDBJ whole genome shotgun (WGS) entry which is preliminary data.</text>
</comment>
<evidence type="ECO:0000259" key="7">
    <source>
        <dbReference type="Pfam" id="PF00535"/>
    </source>
</evidence>
<name>A0A9W4GY34_9ACTN</name>
<reference evidence="8" key="1">
    <citation type="submission" date="2021-06" db="EMBL/GenBank/DDBJ databases">
        <authorList>
            <person name="Arsene-Ploetze F."/>
        </authorList>
    </citation>
    <scope>NUCLEOTIDE SEQUENCE</scope>
    <source>
        <strain evidence="8">SBRY1</strain>
    </source>
</reference>
<keyword evidence="6" id="KW-0472">Membrane</keyword>
<dbReference type="GO" id="GO:0019350">
    <property type="term" value="P:teichoic acid biosynthetic process"/>
    <property type="evidence" value="ECO:0007669"/>
    <property type="project" value="UniProtKB-KW"/>
</dbReference>
<dbReference type="InterPro" id="IPR043149">
    <property type="entry name" value="TagF_N"/>
</dbReference>
<dbReference type="Gene3D" id="3.40.50.11820">
    <property type="match status" value="1"/>
</dbReference>
<protein>
    <submittedName>
        <fullName evidence="8">CDP-glycerol glycerophosphotransferase</fullName>
    </submittedName>
</protein>
<comment type="similarity">
    <text evidence="2">Belongs to the CDP-glycerol glycerophosphotransferase family.</text>
</comment>
<organism evidence="8 9">
    <name type="scientific">Actinacidiphila bryophytorum</name>
    <dbReference type="NCBI Taxonomy" id="1436133"/>
    <lineage>
        <taxon>Bacteria</taxon>
        <taxon>Bacillati</taxon>
        <taxon>Actinomycetota</taxon>
        <taxon>Actinomycetes</taxon>
        <taxon>Kitasatosporales</taxon>
        <taxon>Streptomycetaceae</taxon>
        <taxon>Actinacidiphila</taxon>
    </lineage>
</organism>
<dbReference type="GO" id="GO:0047355">
    <property type="term" value="F:CDP-glycerol glycerophosphotransferase activity"/>
    <property type="evidence" value="ECO:0007669"/>
    <property type="project" value="InterPro"/>
</dbReference>
<dbReference type="InterPro" id="IPR051612">
    <property type="entry name" value="Teichoic_Acid_Biosynth"/>
</dbReference>
<evidence type="ECO:0000313" key="8">
    <source>
        <dbReference type="EMBL" id="CAG7627073.1"/>
    </source>
</evidence>
<dbReference type="Gene3D" id="3.40.50.12580">
    <property type="match status" value="1"/>
</dbReference>
<gene>
    <name evidence="8" type="ORF">SBRY_20328</name>
</gene>
<evidence type="ECO:0000256" key="4">
    <source>
        <dbReference type="ARBA" id="ARBA00022679"/>
    </source>
</evidence>
<dbReference type="Gene3D" id="3.90.550.10">
    <property type="entry name" value="Spore Coat Polysaccharide Biosynthesis Protein SpsA, Chain A"/>
    <property type="match status" value="1"/>
</dbReference>
<dbReference type="InterPro" id="IPR043148">
    <property type="entry name" value="TagF_C"/>
</dbReference>
<dbReference type="SUPFAM" id="SSF53448">
    <property type="entry name" value="Nucleotide-diphospho-sugar transferases"/>
    <property type="match status" value="1"/>
</dbReference>
<dbReference type="InterPro" id="IPR029044">
    <property type="entry name" value="Nucleotide-diphossugar_trans"/>
</dbReference>
<keyword evidence="4" id="KW-0808">Transferase</keyword>
<evidence type="ECO:0000256" key="5">
    <source>
        <dbReference type="ARBA" id="ARBA00022944"/>
    </source>
</evidence>
<feature type="domain" description="Glycosyltransferase 2-like" evidence="7">
    <location>
        <begin position="13"/>
        <end position="156"/>
    </location>
</feature>
<dbReference type="EMBL" id="CAJVAX010000012">
    <property type="protein sequence ID" value="CAG7627073.1"/>
    <property type="molecule type" value="Genomic_DNA"/>
</dbReference>
<dbReference type="Pfam" id="PF00535">
    <property type="entry name" value="Glycos_transf_2"/>
    <property type="match status" value="1"/>
</dbReference>
<dbReference type="PANTHER" id="PTHR37316">
    <property type="entry name" value="TEICHOIC ACID GLYCEROL-PHOSPHATE PRIMASE"/>
    <property type="match status" value="1"/>
</dbReference>
<accession>A0A9W4GY34</accession>
<dbReference type="InterPro" id="IPR001173">
    <property type="entry name" value="Glyco_trans_2-like"/>
</dbReference>
<proteinExistence type="inferred from homology"/>
<evidence type="ECO:0000256" key="6">
    <source>
        <dbReference type="ARBA" id="ARBA00023136"/>
    </source>
</evidence>
<dbReference type="CDD" id="cd00761">
    <property type="entry name" value="Glyco_tranf_GTA_type"/>
    <property type="match status" value="1"/>
</dbReference>
<keyword evidence="5" id="KW-0777">Teichoic acid biosynthesis</keyword>
<evidence type="ECO:0000313" key="9">
    <source>
        <dbReference type="Proteomes" id="UP001153328"/>
    </source>
</evidence>
<dbReference type="InterPro" id="IPR007554">
    <property type="entry name" value="Glycerophosphate_synth"/>
</dbReference>
<keyword evidence="9" id="KW-1185">Reference proteome</keyword>
<sequence>MSAMMDNRDPAVSVIVIVYNDADRLPTAVRSVLDQTLHSVEVVIVDDHSPDRSFEVAQELAAAHPDRIRAYQLPENSGAGGEPRNLGITKVRGRYVMFLDSDDVLELNACRNMLEAAERTGADMVSGLCVRTFLDSRHGKIDKWYEWLYRTTRVLDSVLELPDLFVFDTLSTNKCYRRDFLLDNDLRFPKGLLYEDLLFAARAYLAAQRITLIPNEVYYWHVRENAKKKSVTNRRHEMSNFTDRIEIHRRIDALLRERGYDELRLAKDVKFLKHDLVLHLRDLPFRDQEFRHEFARIARGYLAGIDDSAYDALLPIHAICAYLLLEEDWPNLATAVDTLLNRSKLSSPLAERDGRIYWCSDHLYDERARRILDVTELGYHTKSIDGLFLRNALTSYDQDAKGIRVAGSIVNPLGVIPPDAKLSATLEFKARRKSLQQFSFPVGRITHAGDHLEWSAEAPLASKLRPLGFIDALWDVRLILKVNGKKTNTRITVGDVPLEGSGRLRARPRLTRLVSDTLEPEVSARGHLAFQLVAAGALSRRSRALIDQALEGAPGTVAKAGVRKAKKVRRNLKSGDTKLRAYHEIFMKLPVRKRTVVFESHLGRQYSDSPRAIYEEMRRQGLDFTAVWSYDKSPEGFPKDAELVKRWSWPYLRALAQAEFWVDNQSYPVRLAKRKETTYIQTWHGSALKKMGFDSPEFRTKTKAQQADQQRVLDRFDHFLVRTEHDVRTLVPAFRLPDSKIVRSGYPRNDSLVAAAKAEAEGGGRVRGALAEKLGIPDDRKILLYAPTFRSSPDGAVQKFEPPFDVEEFAERFGDRYVLLMRSHYLNNVVLPPSVRGRVIDVSGIHDVTPLYLLADALITDYSSVMFDYALLGRPMLFFAYDLDDYVNGLRGTYFDLVKHAPGPVVERTEELYSALDDLDAVDRDWADARKRFVAEFGEYDRGDAARQIVDTFFRRGGQK</sequence>
<evidence type="ECO:0000256" key="2">
    <source>
        <dbReference type="ARBA" id="ARBA00010488"/>
    </source>
</evidence>
<dbReference type="AlphaFoldDB" id="A0A9W4GY34"/>
<dbReference type="Proteomes" id="UP001153328">
    <property type="component" value="Unassembled WGS sequence"/>
</dbReference>
<evidence type="ECO:0000256" key="3">
    <source>
        <dbReference type="ARBA" id="ARBA00022475"/>
    </source>
</evidence>
<evidence type="ECO:0000256" key="1">
    <source>
        <dbReference type="ARBA" id="ARBA00004202"/>
    </source>
</evidence>
<comment type="subcellular location">
    <subcellularLocation>
        <location evidence="1">Cell membrane</location>
        <topology evidence="1">Peripheral membrane protein</topology>
    </subcellularLocation>
</comment>
<dbReference type="Pfam" id="PF04464">
    <property type="entry name" value="Glyphos_transf"/>
    <property type="match status" value="1"/>
</dbReference>